<dbReference type="InterPro" id="IPR004263">
    <property type="entry name" value="Exostosin"/>
</dbReference>
<dbReference type="Pfam" id="PF03016">
    <property type="entry name" value="Exostosin_GT47"/>
    <property type="match status" value="1"/>
</dbReference>
<dbReference type="PANTHER" id="PTHR11062:SF378">
    <property type="entry name" value="EXOSTOSIN GT47 DOMAIN-CONTAINING PROTEIN"/>
    <property type="match status" value="1"/>
</dbReference>
<name>A0ABD3BE32_9LAMI</name>
<evidence type="ECO:0000256" key="1">
    <source>
        <dbReference type="ARBA" id="ARBA00004323"/>
    </source>
</evidence>
<comment type="caution">
    <text evidence="8">The sequence shown here is derived from an EMBL/GenBank/DDBJ whole genome shotgun (WGS) entry which is preliminary data.</text>
</comment>
<keyword evidence="6" id="KW-0472">Membrane</keyword>
<feature type="transmembrane region" description="Helical" evidence="6">
    <location>
        <begin position="12"/>
        <end position="33"/>
    </location>
</feature>
<gene>
    <name evidence="8" type="ORF">CASFOL_041085</name>
</gene>
<keyword evidence="3" id="KW-0328">Glycosyltransferase</keyword>
<keyword evidence="3" id="KW-0808">Transferase</keyword>
<dbReference type="Proteomes" id="UP001632038">
    <property type="component" value="Unassembled WGS sequence"/>
</dbReference>
<evidence type="ECO:0000313" key="8">
    <source>
        <dbReference type="EMBL" id="KAL3615424.1"/>
    </source>
</evidence>
<dbReference type="GO" id="GO:0016757">
    <property type="term" value="F:glycosyltransferase activity"/>
    <property type="evidence" value="ECO:0007669"/>
    <property type="project" value="UniProtKB-KW"/>
</dbReference>
<keyword evidence="4" id="KW-0735">Signal-anchor</keyword>
<protein>
    <recommendedName>
        <fullName evidence="7">Exostosin GT47 domain-containing protein</fullName>
    </recommendedName>
</protein>
<sequence length="388" mass="44679">MPFQSLRINVKWAVAVLIVIVAIFAAAFTYFHAGKLHDKPNNEFDVYVSPAFFRRNYASMQRDLKLYIYPSEGYDNDYMVTTASDYAAEDEFFKNLLNSPFVTTDPEQARLFLIPFSFHTMRRKINSDEQVTALLGTYVEGLIEKYPYWNRTIGWNHVLYTCFGADITASRVIPSLAQNSIRLASISDYSAGFISKKDILIPSALRPYPEPSNLNATMNRDTIAYWMGLCNINTCNTLTELWGSYFVFDNNSKPTWDGRGQKLQSSKLCICPLESEDSNKLVTMAILSGCVPVILEDRIDLPFDDVLDWRKFSIIVTEVDAYRLKEILEAKTGVDYQILYTNVVKVQKHFYSLRDDGSTVDYDAFHLTMYELWLRYQSQSKHWCPSID</sequence>
<keyword evidence="6" id="KW-0812">Transmembrane</keyword>
<evidence type="ECO:0000256" key="4">
    <source>
        <dbReference type="ARBA" id="ARBA00022968"/>
    </source>
</evidence>
<dbReference type="AlphaFoldDB" id="A0ABD3BE32"/>
<dbReference type="GO" id="GO:0000139">
    <property type="term" value="C:Golgi membrane"/>
    <property type="evidence" value="ECO:0007669"/>
    <property type="project" value="UniProtKB-SubCell"/>
</dbReference>
<dbReference type="EMBL" id="JAVIJP010000100">
    <property type="protein sequence ID" value="KAL3615424.1"/>
    <property type="molecule type" value="Genomic_DNA"/>
</dbReference>
<evidence type="ECO:0000259" key="7">
    <source>
        <dbReference type="Pfam" id="PF03016"/>
    </source>
</evidence>
<dbReference type="PANTHER" id="PTHR11062">
    <property type="entry name" value="EXOSTOSIN HEPARAN SULFATE GLYCOSYLTRANSFERASE -RELATED"/>
    <property type="match status" value="1"/>
</dbReference>
<accession>A0ABD3BE32</accession>
<evidence type="ECO:0000256" key="2">
    <source>
        <dbReference type="ARBA" id="ARBA00010271"/>
    </source>
</evidence>
<keyword evidence="9" id="KW-1185">Reference proteome</keyword>
<evidence type="ECO:0000256" key="3">
    <source>
        <dbReference type="ARBA" id="ARBA00022676"/>
    </source>
</evidence>
<keyword evidence="6" id="KW-1133">Transmembrane helix</keyword>
<evidence type="ECO:0000256" key="5">
    <source>
        <dbReference type="ARBA" id="ARBA00023034"/>
    </source>
</evidence>
<organism evidence="8 9">
    <name type="scientific">Castilleja foliolosa</name>
    <dbReference type="NCBI Taxonomy" id="1961234"/>
    <lineage>
        <taxon>Eukaryota</taxon>
        <taxon>Viridiplantae</taxon>
        <taxon>Streptophyta</taxon>
        <taxon>Embryophyta</taxon>
        <taxon>Tracheophyta</taxon>
        <taxon>Spermatophyta</taxon>
        <taxon>Magnoliopsida</taxon>
        <taxon>eudicotyledons</taxon>
        <taxon>Gunneridae</taxon>
        <taxon>Pentapetalae</taxon>
        <taxon>asterids</taxon>
        <taxon>lamiids</taxon>
        <taxon>Lamiales</taxon>
        <taxon>Orobanchaceae</taxon>
        <taxon>Pedicularideae</taxon>
        <taxon>Castillejinae</taxon>
        <taxon>Castilleja</taxon>
    </lineage>
</organism>
<reference evidence="9" key="1">
    <citation type="journal article" date="2024" name="IScience">
        <title>Strigolactones Initiate the Formation of Haustorium-like Structures in Castilleja.</title>
        <authorList>
            <person name="Buerger M."/>
            <person name="Peterson D."/>
            <person name="Chory J."/>
        </authorList>
    </citation>
    <scope>NUCLEOTIDE SEQUENCE [LARGE SCALE GENOMIC DNA]</scope>
</reference>
<evidence type="ECO:0000313" key="9">
    <source>
        <dbReference type="Proteomes" id="UP001632038"/>
    </source>
</evidence>
<keyword evidence="5" id="KW-0333">Golgi apparatus</keyword>
<comment type="similarity">
    <text evidence="2">Belongs to the glycosyltransferase 47 family.</text>
</comment>
<evidence type="ECO:0000256" key="6">
    <source>
        <dbReference type="SAM" id="Phobius"/>
    </source>
</evidence>
<dbReference type="InterPro" id="IPR040911">
    <property type="entry name" value="Exostosin_GT47"/>
</dbReference>
<comment type="subcellular location">
    <subcellularLocation>
        <location evidence="1">Golgi apparatus membrane</location>
        <topology evidence="1">Single-pass type II membrane protein</topology>
    </subcellularLocation>
</comment>
<feature type="domain" description="Exostosin GT47" evidence="7">
    <location>
        <begin position="61"/>
        <end position="330"/>
    </location>
</feature>
<proteinExistence type="inferred from homology"/>